<name>A0A109K463_9BRAD</name>
<protein>
    <submittedName>
        <fullName evidence="1">Uncharacterized protein</fullName>
    </submittedName>
</protein>
<proteinExistence type="predicted"/>
<gene>
    <name evidence="1" type="ORF">AS156_29285</name>
</gene>
<evidence type="ECO:0000313" key="2">
    <source>
        <dbReference type="Proteomes" id="UP000057737"/>
    </source>
</evidence>
<accession>A0A109K463</accession>
<dbReference type="OrthoDB" id="8480852at2"/>
<organism evidence="1 2">
    <name type="scientific">Bradyrhizobium macuxiense</name>
    <dbReference type="NCBI Taxonomy" id="1755647"/>
    <lineage>
        <taxon>Bacteria</taxon>
        <taxon>Pseudomonadati</taxon>
        <taxon>Pseudomonadota</taxon>
        <taxon>Alphaproteobacteria</taxon>
        <taxon>Hyphomicrobiales</taxon>
        <taxon>Nitrobacteraceae</taxon>
        <taxon>Bradyrhizobium</taxon>
    </lineage>
</organism>
<dbReference type="AlphaFoldDB" id="A0A109K463"/>
<dbReference type="Proteomes" id="UP000057737">
    <property type="component" value="Unassembled WGS sequence"/>
</dbReference>
<sequence length="203" mass="21719">MGAGVLDGNFAHVSGTFDLDRKKGTIDYVTPVKVAVQSEDFEDEGIELIGLDGADQQIFDKKVNPQRNSCAPHAQSGTFDEYVPVSPQLRRIKLMIKGVEAAQFARGASVPSGTVAMGGPNPGSPNRFTLDAAHTLAPSPGVTYTVQAKAEHEPNWQTIAVGLPIPSTDIDMNQFPGAKSVSVRVLQSDGFSESKVFEDKKTF</sequence>
<reference evidence="1 2" key="1">
    <citation type="submission" date="2015-11" db="EMBL/GenBank/DDBJ databases">
        <title>Draft Genome Sequence of the Strain BR 10303 (Bradyrhizobium sp.) isolated from nodules of Centrolobium paraense.</title>
        <authorList>
            <person name="Zelli J.E."/>
            <person name="Simoes-Araujo J.L."/>
            <person name="Barauna A.C."/>
            <person name="Silva K."/>
        </authorList>
    </citation>
    <scope>NUCLEOTIDE SEQUENCE [LARGE SCALE GENOMIC DNA]</scope>
    <source>
        <strain evidence="1 2">BR 10303</strain>
    </source>
</reference>
<comment type="caution">
    <text evidence="1">The sequence shown here is derived from an EMBL/GenBank/DDBJ whole genome shotgun (WGS) entry which is preliminary data.</text>
</comment>
<evidence type="ECO:0000313" key="1">
    <source>
        <dbReference type="EMBL" id="KWV60474.1"/>
    </source>
</evidence>
<keyword evidence="2" id="KW-1185">Reference proteome</keyword>
<dbReference type="RefSeq" id="WP_066500511.1">
    <property type="nucleotide sequence ID" value="NZ_LNCU01000019.1"/>
</dbReference>
<dbReference type="EMBL" id="LNCU01000019">
    <property type="protein sequence ID" value="KWV60474.1"/>
    <property type="molecule type" value="Genomic_DNA"/>
</dbReference>